<gene>
    <name evidence="2" type="ORF">SAMN04488090_2592</name>
</gene>
<evidence type="ECO:0000313" key="3">
    <source>
        <dbReference type="Proteomes" id="UP000198901"/>
    </source>
</evidence>
<dbReference type="InterPro" id="IPR029044">
    <property type="entry name" value="Nucleotide-diphossugar_trans"/>
</dbReference>
<dbReference type="RefSeq" id="WP_176785533.1">
    <property type="nucleotide sequence ID" value="NZ_FNGS01000004.1"/>
</dbReference>
<dbReference type="AlphaFoldDB" id="A0A1G9QE57"/>
<sequence>MVPCYNPAEGWSGIILKRIEELNDALPAYELEFIISNDGSTRISRLEIERLLSHPQVTFLDHRLNQGKGASIRKGAARSHGDFIVYTDIDFPFGIEPVVQMVQVFESNPRCQFVYGARNKQYFRQLPVKRRIISFCLKMLNLLILSPRIRDTQAGIKGLRRDSLTDIMETRTNSFVFEIELIRKLVRRKAEIHSVEVAAQPSITFSDFSSKVLWREVVSLTRILLGSRQEEPYFAGEDILEDTVLEEELSSLPAATVI</sequence>
<dbReference type="InterPro" id="IPR001173">
    <property type="entry name" value="Glyco_trans_2-like"/>
</dbReference>
<dbReference type="GO" id="GO:0016740">
    <property type="term" value="F:transferase activity"/>
    <property type="evidence" value="ECO:0007669"/>
    <property type="project" value="UniProtKB-KW"/>
</dbReference>
<protein>
    <submittedName>
        <fullName evidence="2">Glycosyl transferase family 2</fullName>
    </submittedName>
</protein>
<proteinExistence type="predicted"/>
<evidence type="ECO:0000313" key="2">
    <source>
        <dbReference type="EMBL" id="SDM09253.1"/>
    </source>
</evidence>
<feature type="domain" description="Glycosyltransferase 2-like" evidence="1">
    <location>
        <begin position="2"/>
        <end position="166"/>
    </location>
</feature>
<dbReference type="Proteomes" id="UP000198901">
    <property type="component" value="Unassembled WGS sequence"/>
</dbReference>
<dbReference type="PANTHER" id="PTHR10859:SF91">
    <property type="entry name" value="DOLICHYL-PHOSPHATE BETA-GLUCOSYLTRANSFERASE"/>
    <property type="match status" value="1"/>
</dbReference>
<name>A0A1G9QE57_9BACT</name>
<dbReference type="EMBL" id="FNGS01000004">
    <property type="protein sequence ID" value="SDM09253.1"/>
    <property type="molecule type" value="Genomic_DNA"/>
</dbReference>
<keyword evidence="2" id="KW-0808">Transferase</keyword>
<dbReference type="PANTHER" id="PTHR10859">
    <property type="entry name" value="GLYCOSYL TRANSFERASE"/>
    <property type="match status" value="1"/>
</dbReference>
<keyword evidence="3" id="KW-1185">Reference proteome</keyword>
<dbReference type="Gene3D" id="3.90.550.10">
    <property type="entry name" value="Spore Coat Polysaccharide Biosynthesis Protein SpsA, Chain A"/>
    <property type="match status" value="1"/>
</dbReference>
<evidence type="ECO:0000259" key="1">
    <source>
        <dbReference type="Pfam" id="PF00535"/>
    </source>
</evidence>
<dbReference type="GO" id="GO:0006487">
    <property type="term" value="P:protein N-linked glycosylation"/>
    <property type="evidence" value="ECO:0007669"/>
    <property type="project" value="TreeGrafter"/>
</dbReference>
<dbReference type="CDD" id="cd04179">
    <property type="entry name" value="DPM_DPG-synthase_like"/>
    <property type="match status" value="1"/>
</dbReference>
<dbReference type="SUPFAM" id="SSF53448">
    <property type="entry name" value="Nucleotide-diphospho-sugar transferases"/>
    <property type="match status" value="1"/>
</dbReference>
<organism evidence="2 3">
    <name type="scientific">Siphonobacter aquaeclarae</name>
    <dbReference type="NCBI Taxonomy" id="563176"/>
    <lineage>
        <taxon>Bacteria</taxon>
        <taxon>Pseudomonadati</taxon>
        <taxon>Bacteroidota</taxon>
        <taxon>Cytophagia</taxon>
        <taxon>Cytophagales</taxon>
        <taxon>Cytophagaceae</taxon>
        <taxon>Siphonobacter</taxon>
    </lineage>
</organism>
<dbReference type="Pfam" id="PF00535">
    <property type="entry name" value="Glycos_transf_2"/>
    <property type="match status" value="1"/>
</dbReference>
<accession>A0A1G9QE57</accession>
<reference evidence="2 3" key="1">
    <citation type="submission" date="2016-10" db="EMBL/GenBank/DDBJ databases">
        <authorList>
            <person name="de Groot N.N."/>
        </authorList>
    </citation>
    <scope>NUCLEOTIDE SEQUENCE [LARGE SCALE GENOMIC DNA]</scope>
    <source>
        <strain evidence="2 3">DSM 21668</strain>
    </source>
</reference>
<dbReference type="STRING" id="563176.SAMN04488090_2592"/>